<evidence type="ECO:0000313" key="3">
    <source>
        <dbReference type="EMBL" id="MCD7463432.1"/>
    </source>
</evidence>
<dbReference type="PANTHER" id="PTHR30546">
    <property type="entry name" value="FLAVODOXIN-RELATED PROTEIN WRBA-RELATED"/>
    <property type="match status" value="1"/>
</dbReference>
<gene>
    <name evidence="3" type="ORF">HAX54_050572</name>
</gene>
<feature type="region of interest" description="Disordered" evidence="2">
    <location>
        <begin position="1"/>
        <end position="21"/>
    </location>
</feature>
<comment type="similarity">
    <text evidence="1">Belongs to the WrbA family.</text>
</comment>
<evidence type="ECO:0000313" key="4">
    <source>
        <dbReference type="Proteomes" id="UP000823775"/>
    </source>
</evidence>
<keyword evidence="4" id="KW-1185">Reference proteome</keyword>
<dbReference type="PANTHER" id="PTHR30546:SF49">
    <property type="entry name" value="NAD(P)H DEHYDROGENASE (QUINONE)"/>
    <property type="match status" value="1"/>
</dbReference>
<feature type="compositionally biased region" description="Low complexity" evidence="2">
    <location>
        <begin position="10"/>
        <end position="21"/>
    </location>
</feature>
<sequence>MGKGGGCVVSKNKISKSSNSTKKSPMFLLNQTLKSSLCFYSMYGHVASLLKRMKKGVDSVDGVEGALFDSTGLYGRSSGLPENLLDFVSTGSQEVDKETTAWTAITQLAHHGMLFVPIGYTLGRHVRHGLRPRSSPYGARSLLEMVRKKLLKQSWLWQNIRENIWLELSRTWFMVDEEKFLLIN</sequence>
<organism evidence="3 4">
    <name type="scientific">Datura stramonium</name>
    <name type="common">Jimsonweed</name>
    <name type="synonym">Common thornapple</name>
    <dbReference type="NCBI Taxonomy" id="4076"/>
    <lineage>
        <taxon>Eukaryota</taxon>
        <taxon>Viridiplantae</taxon>
        <taxon>Streptophyta</taxon>
        <taxon>Embryophyta</taxon>
        <taxon>Tracheophyta</taxon>
        <taxon>Spermatophyta</taxon>
        <taxon>Magnoliopsida</taxon>
        <taxon>eudicotyledons</taxon>
        <taxon>Gunneridae</taxon>
        <taxon>Pentapetalae</taxon>
        <taxon>asterids</taxon>
        <taxon>lamiids</taxon>
        <taxon>Solanales</taxon>
        <taxon>Solanaceae</taxon>
        <taxon>Solanoideae</taxon>
        <taxon>Datureae</taxon>
        <taxon>Datura</taxon>
    </lineage>
</organism>
<accession>A0ABS8SWK9</accession>
<protein>
    <submittedName>
        <fullName evidence="3">Uncharacterized protein</fullName>
    </submittedName>
</protein>
<name>A0ABS8SWK9_DATST</name>
<proteinExistence type="inferred from homology"/>
<comment type="caution">
    <text evidence="3">The sequence shown here is derived from an EMBL/GenBank/DDBJ whole genome shotgun (WGS) entry which is preliminary data.</text>
</comment>
<dbReference type="EMBL" id="JACEIK010000887">
    <property type="protein sequence ID" value="MCD7463432.1"/>
    <property type="molecule type" value="Genomic_DNA"/>
</dbReference>
<dbReference type="Gene3D" id="3.40.50.360">
    <property type="match status" value="1"/>
</dbReference>
<dbReference type="SUPFAM" id="SSF52218">
    <property type="entry name" value="Flavoproteins"/>
    <property type="match status" value="1"/>
</dbReference>
<evidence type="ECO:0000256" key="2">
    <source>
        <dbReference type="SAM" id="MobiDB-lite"/>
    </source>
</evidence>
<dbReference type="InterPro" id="IPR029039">
    <property type="entry name" value="Flavoprotein-like_sf"/>
</dbReference>
<reference evidence="3 4" key="1">
    <citation type="journal article" date="2021" name="BMC Genomics">
        <title>Datura genome reveals duplications of psychoactive alkaloid biosynthetic genes and high mutation rate following tissue culture.</title>
        <authorList>
            <person name="Rajewski A."/>
            <person name="Carter-House D."/>
            <person name="Stajich J."/>
            <person name="Litt A."/>
        </authorList>
    </citation>
    <scope>NUCLEOTIDE SEQUENCE [LARGE SCALE GENOMIC DNA]</scope>
    <source>
        <strain evidence="3">AR-01</strain>
    </source>
</reference>
<evidence type="ECO:0000256" key="1">
    <source>
        <dbReference type="ARBA" id="ARBA00006961"/>
    </source>
</evidence>
<dbReference type="Proteomes" id="UP000823775">
    <property type="component" value="Unassembled WGS sequence"/>
</dbReference>